<comment type="similarity">
    <text evidence="1">Belongs to the phosphate/phosphite/phosphonate binding protein family.</text>
</comment>
<dbReference type="OrthoDB" id="9802896at2"/>
<sequence>MLDRRTLVAGALAAGAVLAGALSLAGTVQAQDYKARYPELVFAKIPDENASGTTDRWTPFVNYLSKQLGMKVTLRIANDYAAVVEGQRAGNIHIAMYGPASYARAYLTGAQVEPFAIEVSADGTKGYYSVLYVKADAPYKAIQDLKGKNLCLVDPNSTSGNNVPRYAMDKMGIDPEAFFGKIVYAGSHENAVIGVQQGTCDAAFNWWNDEKESNLLRMARKNMAKAEDFRIIFKSDLIVNSPMAYLTSLPPDLKAAIRTAVLDVATKDPAAFNAIYDGKQLPFQAVTHKEYEPVVDLIKFVDALRKKKRSS</sequence>
<dbReference type="Pfam" id="PF12974">
    <property type="entry name" value="Phosphonate-bd"/>
    <property type="match status" value="1"/>
</dbReference>
<reference evidence="5" key="1">
    <citation type="submission" date="2018-10" db="EMBL/GenBank/DDBJ databases">
        <authorList>
            <person name="Peiro R."/>
            <person name="Begona"/>
            <person name="Cbmso G."/>
            <person name="Lopez M."/>
            <person name="Gonzalez S."/>
            <person name="Sacristan E."/>
            <person name="Castillo E."/>
        </authorList>
    </citation>
    <scope>NUCLEOTIDE SEQUENCE [LARGE SCALE GENOMIC DNA]</scope>
</reference>
<evidence type="ECO:0000256" key="1">
    <source>
        <dbReference type="ARBA" id="ARBA00007162"/>
    </source>
</evidence>
<dbReference type="SUPFAM" id="SSF53850">
    <property type="entry name" value="Periplasmic binding protein-like II"/>
    <property type="match status" value="1"/>
</dbReference>
<dbReference type="NCBIfam" id="TIGR01098">
    <property type="entry name" value="3A0109s03R"/>
    <property type="match status" value="1"/>
</dbReference>
<keyword evidence="2 3" id="KW-0732">Signal</keyword>
<dbReference type="Gene3D" id="3.40.190.10">
    <property type="entry name" value="Periplasmic binding protein-like II"/>
    <property type="match status" value="2"/>
</dbReference>
<dbReference type="GO" id="GO:0055085">
    <property type="term" value="P:transmembrane transport"/>
    <property type="evidence" value="ECO:0007669"/>
    <property type="project" value="InterPro"/>
</dbReference>
<dbReference type="RefSeq" id="WP_129610925.1">
    <property type="nucleotide sequence ID" value="NZ_UWOC01000181.1"/>
</dbReference>
<dbReference type="Proteomes" id="UP000289200">
    <property type="component" value="Unassembled WGS sequence"/>
</dbReference>
<protein>
    <submittedName>
        <fullName evidence="4">Phosphate-import protein PhnD</fullName>
    </submittedName>
</protein>
<dbReference type="PROSITE" id="PS51318">
    <property type="entry name" value="TAT"/>
    <property type="match status" value="1"/>
</dbReference>
<evidence type="ECO:0000256" key="2">
    <source>
        <dbReference type="ARBA" id="ARBA00022729"/>
    </source>
</evidence>
<gene>
    <name evidence="4" type="primary">phnD</name>
    <name evidence="4" type="ORF">RHODGE_RHODGE_04085</name>
</gene>
<evidence type="ECO:0000313" key="5">
    <source>
        <dbReference type="Proteomes" id="UP000289200"/>
    </source>
</evidence>
<organism evidence="4 5">
    <name type="scientific">Rhodoplanes serenus</name>
    <dbReference type="NCBI Taxonomy" id="200615"/>
    <lineage>
        <taxon>Bacteria</taxon>
        <taxon>Pseudomonadati</taxon>
        <taxon>Pseudomonadota</taxon>
        <taxon>Alphaproteobacteria</taxon>
        <taxon>Hyphomicrobiales</taxon>
        <taxon>Nitrobacteraceae</taxon>
        <taxon>Rhodoplanes</taxon>
    </lineage>
</organism>
<dbReference type="CDD" id="cd01071">
    <property type="entry name" value="PBP2_PhnD_like"/>
    <property type="match status" value="1"/>
</dbReference>
<feature type="signal peptide" evidence="3">
    <location>
        <begin position="1"/>
        <end position="30"/>
    </location>
</feature>
<evidence type="ECO:0000313" key="4">
    <source>
        <dbReference type="EMBL" id="VCU10487.1"/>
    </source>
</evidence>
<accession>A0A447CYV0</accession>
<dbReference type="AlphaFoldDB" id="A0A447CYV0"/>
<proteinExistence type="inferred from homology"/>
<keyword evidence="5" id="KW-1185">Reference proteome</keyword>
<dbReference type="InterPro" id="IPR006311">
    <property type="entry name" value="TAT_signal"/>
</dbReference>
<dbReference type="InterPro" id="IPR017797">
    <property type="entry name" value="Phosphnate-bd"/>
</dbReference>
<dbReference type="NCBIfam" id="TIGR03431">
    <property type="entry name" value="PhnD"/>
    <property type="match status" value="1"/>
</dbReference>
<feature type="chain" id="PRO_5019105647" evidence="3">
    <location>
        <begin position="31"/>
        <end position="311"/>
    </location>
</feature>
<dbReference type="InterPro" id="IPR005770">
    <property type="entry name" value="PhnD"/>
</dbReference>
<dbReference type="GO" id="GO:0015716">
    <property type="term" value="P:organic phosphonate transport"/>
    <property type="evidence" value="ECO:0007669"/>
    <property type="project" value="InterPro"/>
</dbReference>
<name>A0A447CYV0_9BRAD</name>
<comment type="caution">
    <text evidence="4">The sequence shown here is derived from an EMBL/GenBank/DDBJ whole genome shotgun (WGS) entry which is preliminary data.</text>
</comment>
<evidence type="ECO:0000256" key="3">
    <source>
        <dbReference type="SAM" id="SignalP"/>
    </source>
</evidence>
<dbReference type="GO" id="GO:0043190">
    <property type="term" value="C:ATP-binding cassette (ABC) transporter complex"/>
    <property type="evidence" value="ECO:0007669"/>
    <property type="project" value="InterPro"/>
</dbReference>
<dbReference type="EMBL" id="UWOC01000181">
    <property type="protein sequence ID" value="VCU10487.1"/>
    <property type="molecule type" value="Genomic_DNA"/>
</dbReference>
<dbReference type="PANTHER" id="PTHR35841">
    <property type="entry name" value="PHOSPHONATES-BINDING PERIPLASMIC PROTEIN"/>
    <property type="match status" value="1"/>
</dbReference>
<dbReference type="PANTHER" id="PTHR35841:SF1">
    <property type="entry name" value="PHOSPHONATES-BINDING PERIPLASMIC PROTEIN"/>
    <property type="match status" value="1"/>
</dbReference>